<sequence length="73" mass="8301">MFLIFTQTIEINVSHNKKQVSNGHELFPSFVSSKPRVEIHGGYLRSFFTLLDMCADTGCEGLKDKAVYSFIKK</sequence>
<dbReference type="InterPro" id="IPR036610">
    <property type="entry name" value="PEBP-like_sf"/>
</dbReference>
<evidence type="ECO:0000313" key="2">
    <source>
        <dbReference type="Proteomes" id="UP001642260"/>
    </source>
</evidence>
<comment type="caution">
    <text evidence="1">The sequence shown here is derived from an EMBL/GenBank/DDBJ whole genome shotgun (WGS) entry which is preliminary data.</text>
</comment>
<keyword evidence="2" id="KW-1185">Reference proteome</keyword>
<organism evidence="1 2">
    <name type="scientific">Eruca vesicaria subsp. sativa</name>
    <name type="common">Garden rocket</name>
    <name type="synonym">Eruca sativa</name>
    <dbReference type="NCBI Taxonomy" id="29727"/>
    <lineage>
        <taxon>Eukaryota</taxon>
        <taxon>Viridiplantae</taxon>
        <taxon>Streptophyta</taxon>
        <taxon>Embryophyta</taxon>
        <taxon>Tracheophyta</taxon>
        <taxon>Spermatophyta</taxon>
        <taxon>Magnoliopsida</taxon>
        <taxon>eudicotyledons</taxon>
        <taxon>Gunneridae</taxon>
        <taxon>Pentapetalae</taxon>
        <taxon>rosids</taxon>
        <taxon>malvids</taxon>
        <taxon>Brassicales</taxon>
        <taxon>Brassicaceae</taxon>
        <taxon>Brassiceae</taxon>
        <taxon>Eruca</taxon>
    </lineage>
</organism>
<dbReference type="Proteomes" id="UP001642260">
    <property type="component" value="Unassembled WGS sequence"/>
</dbReference>
<dbReference type="Gene3D" id="3.90.280.10">
    <property type="entry name" value="PEBP-like"/>
    <property type="match status" value="1"/>
</dbReference>
<evidence type="ECO:0000313" key="1">
    <source>
        <dbReference type="EMBL" id="CAH8382291.1"/>
    </source>
</evidence>
<dbReference type="EMBL" id="CAKOAT010550709">
    <property type="protein sequence ID" value="CAH8382291.1"/>
    <property type="molecule type" value="Genomic_DNA"/>
</dbReference>
<proteinExistence type="predicted"/>
<protein>
    <submittedName>
        <fullName evidence="1">Uncharacterized protein</fullName>
    </submittedName>
</protein>
<gene>
    <name evidence="1" type="ORF">ERUC_LOCUS34774</name>
</gene>
<reference evidence="1 2" key="1">
    <citation type="submission" date="2022-03" db="EMBL/GenBank/DDBJ databases">
        <authorList>
            <person name="Macdonald S."/>
            <person name="Ahmed S."/>
            <person name="Newling K."/>
        </authorList>
    </citation>
    <scope>NUCLEOTIDE SEQUENCE [LARGE SCALE GENOMIC DNA]</scope>
</reference>
<accession>A0ABC8LF76</accession>
<name>A0ABC8LF76_ERUVS</name>
<dbReference type="AlphaFoldDB" id="A0ABC8LF76"/>